<evidence type="ECO:0000313" key="11">
    <source>
        <dbReference type="EMBL" id="KAL3791787.1"/>
    </source>
</evidence>
<evidence type="ECO:0000256" key="8">
    <source>
        <dbReference type="ARBA" id="ARBA00023136"/>
    </source>
</evidence>
<sequence length="307" mass="32664">MASIGRPLFSRATKVASNSLSLRYARLPTSRSASTRRFADKASEKPAQTAAEATTESVTESTTKAAETAAAETAAAAETPKSQSWWDSAEFWGRCGALAGWGMSGAAIYDAMQSSPEVISLNMTGVLIVYSSLFSRWAFVVKPQNLLLAGCHVTNVAAQCNQMWRALEFKRSKGEDEAVNDIMMKAGATAVGAAACIVAGPTVQSAIAGANLGVVSTVAAAEAGPFTVHFWAPMSKWLISGASFLELDRPTEKISLAQYSALTLTGFFFSRYALLVQPINYTLCSVNVALFGSSAWHLGRKIKADYM</sequence>
<evidence type="ECO:0000256" key="4">
    <source>
        <dbReference type="ARBA" id="ARBA00022692"/>
    </source>
</evidence>
<keyword evidence="3 9" id="KW-0813">Transport</keyword>
<evidence type="ECO:0000256" key="3">
    <source>
        <dbReference type="ARBA" id="ARBA00022448"/>
    </source>
</evidence>
<dbReference type="Proteomes" id="UP001530400">
    <property type="component" value="Unassembled WGS sequence"/>
</dbReference>
<dbReference type="GO" id="GO:0005743">
    <property type="term" value="C:mitochondrial inner membrane"/>
    <property type="evidence" value="ECO:0007669"/>
    <property type="project" value="UniProtKB-SubCell"/>
</dbReference>
<keyword evidence="8" id="KW-0472">Membrane</keyword>
<organism evidence="11 12">
    <name type="scientific">Cyclotella atomus</name>
    <dbReference type="NCBI Taxonomy" id="382360"/>
    <lineage>
        <taxon>Eukaryota</taxon>
        <taxon>Sar</taxon>
        <taxon>Stramenopiles</taxon>
        <taxon>Ochrophyta</taxon>
        <taxon>Bacillariophyta</taxon>
        <taxon>Coscinodiscophyceae</taxon>
        <taxon>Thalassiosirophycidae</taxon>
        <taxon>Stephanodiscales</taxon>
        <taxon>Stephanodiscaceae</taxon>
        <taxon>Cyclotella</taxon>
    </lineage>
</organism>
<dbReference type="EMBL" id="JALLPJ020000447">
    <property type="protein sequence ID" value="KAL3791787.1"/>
    <property type="molecule type" value="Genomic_DNA"/>
</dbReference>
<evidence type="ECO:0000256" key="1">
    <source>
        <dbReference type="ARBA" id="ARBA00004448"/>
    </source>
</evidence>
<gene>
    <name evidence="11" type="ORF">ACHAWO_005707</name>
</gene>
<protein>
    <recommendedName>
        <fullName evidence="9">Mitochondrial pyruvate carrier</fullName>
    </recommendedName>
</protein>
<feature type="region of interest" description="Disordered" evidence="10">
    <location>
        <begin position="28"/>
        <end position="61"/>
    </location>
</feature>
<evidence type="ECO:0000256" key="9">
    <source>
        <dbReference type="RuleBase" id="RU363100"/>
    </source>
</evidence>
<feature type="compositionally biased region" description="Low complexity" evidence="10">
    <location>
        <begin position="47"/>
        <end position="61"/>
    </location>
</feature>
<reference evidence="11 12" key="1">
    <citation type="submission" date="2024-10" db="EMBL/GenBank/DDBJ databases">
        <title>Updated reference genomes for cyclostephanoid diatoms.</title>
        <authorList>
            <person name="Roberts W.R."/>
            <person name="Alverson A.J."/>
        </authorList>
    </citation>
    <scope>NUCLEOTIDE SEQUENCE [LARGE SCALE GENOMIC DNA]</scope>
    <source>
        <strain evidence="11 12">AJA010-31</strain>
    </source>
</reference>
<evidence type="ECO:0000256" key="10">
    <source>
        <dbReference type="SAM" id="MobiDB-lite"/>
    </source>
</evidence>
<evidence type="ECO:0000256" key="5">
    <source>
        <dbReference type="ARBA" id="ARBA00022792"/>
    </source>
</evidence>
<comment type="caution">
    <text evidence="11">The sequence shown here is derived from an EMBL/GenBank/DDBJ whole genome shotgun (WGS) entry which is preliminary data.</text>
</comment>
<evidence type="ECO:0000256" key="2">
    <source>
        <dbReference type="ARBA" id="ARBA00006416"/>
    </source>
</evidence>
<keyword evidence="5 9" id="KW-0999">Mitochondrion inner membrane</keyword>
<evidence type="ECO:0000256" key="7">
    <source>
        <dbReference type="ARBA" id="ARBA00023128"/>
    </source>
</evidence>
<keyword evidence="7 9" id="KW-0496">Mitochondrion</keyword>
<evidence type="ECO:0000256" key="6">
    <source>
        <dbReference type="ARBA" id="ARBA00022989"/>
    </source>
</evidence>
<dbReference type="AlphaFoldDB" id="A0ABD3PUX3"/>
<comment type="similarity">
    <text evidence="2 9">Belongs to the mitochondrial pyruvate carrier (MPC) (TC 2.A.105) family.</text>
</comment>
<keyword evidence="6" id="KW-1133">Transmembrane helix</keyword>
<keyword evidence="12" id="KW-1185">Reference proteome</keyword>
<dbReference type="Pfam" id="PF03650">
    <property type="entry name" value="MPC"/>
    <property type="match status" value="2"/>
</dbReference>
<accession>A0ABD3PUX3</accession>
<evidence type="ECO:0000313" key="12">
    <source>
        <dbReference type="Proteomes" id="UP001530400"/>
    </source>
</evidence>
<comment type="subcellular location">
    <subcellularLocation>
        <location evidence="1 9">Mitochondrion inner membrane</location>
        <topology evidence="1 9">Multi-pass membrane protein</topology>
    </subcellularLocation>
</comment>
<dbReference type="InterPro" id="IPR005336">
    <property type="entry name" value="MPC"/>
</dbReference>
<proteinExistence type="inferred from homology"/>
<name>A0ABD3PUX3_9STRA</name>
<keyword evidence="4" id="KW-0812">Transmembrane</keyword>
<comment type="function">
    <text evidence="9">Mediates the uptake of pyruvate into mitochondria.</text>
</comment>
<dbReference type="PANTHER" id="PTHR14154">
    <property type="entry name" value="UPF0041 BRAIN PROTEIN 44-RELATED"/>
    <property type="match status" value="1"/>
</dbReference>